<dbReference type="OrthoDB" id="2588702at2759"/>
<reference evidence="7" key="1">
    <citation type="submission" date="2025-08" db="UniProtKB">
        <authorList>
            <consortium name="RefSeq"/>
        </authorList>
    </citation>
    <scope>IDENTIFICATION</scope>
    <source>
        <tissue evidence="7">Entire body</tissue>
    </source>
</reference>
<dbReference type="InterPro" id="IPR000504">
    <property type="entry name" value="RRM_dom"/>
</dbReference>
<feature type="compositionally biased region" description="Basic and acidic residues" evidence="4">
    <location>
        <begin position="177"/>
        <end position="201"/>
    </location>
</feature>
<evidence type="ECO:0000256" key="3">
    <source>
        <dbReference type="PROSITE-ProRule" id="PRU00176"/>
    </source>
</evidence>
<dbReference type="KEGG" id="apln:108742772"/>
<dbReference type="PROSITE" id="PS50102">
    <property type="entry name" value="RRM"/>
    <property type="match status" value="3"/>
</dbReference>
<dbReference type="CDD" id="cd12254">
    <property type="entry name" value="RRM_hnRNPH_ESRPs_RBM12_like"/>
    <property type="match status" value="2"/>
</dbReference>
<dbReference type="Gene3D" id="3.30.70.330">
    <property type="match status" value="5"/>
</dbReference>
<dbReference type="InParanoid" id="A0A1W4XBV2"/>
<dbReference type="AlphaFoldDB" id="A0A1W4XBV2"/>
<dbReference type="InterPro" id="IPR050666">
    <property type="entry name" value="ESRP"/>
</dbReference>
<evidence type="ECO:0000313" key="7">
    <source>
        <dbReference type="RefSeq" id="XP_018333591.1"/>
    </source>
</evidence>
<feature type="compositionally biased region" description="Basic and acidic residues" evidence="4">
    <location>
        <begin position="117"/>
        <end position="129"/>
    </location>
</feature>
<dbReference type="GO" id="GO:0003723">
    <property type="term" value="F:RNA binding"/>
    <property type="evidence" value="ECO:0007669"/>
    <property type="project" value="UniProtKB-UniRule"/>
</dbReference>
<evidence type="ECO:0000313" key="6">
    <source>
        <dbReference type="Proteomes" id="UP000192223"/>
    </source>
</evidence>
<dbReference type="InterPro" id="IPR035979">
    <property type="entry name" value="RBD_domain_sf"/>
</dbReference>
<keyword evidence="2 3" id="KW-0694">RNA-binding</keyword>
<feature type="domain" description="RRM" evidence="5">
    <location>
        <begin position="602"/>
        <end position="678"/>
    </location>
</feature>
<protein>
    <submittedName>
        <fullName evidence="7">Uncharacterized protein LOC108742772</fullName>
    </submittedName>
</protein>
<accession>A0A1W4XBV2</accession>
<dbReference type="STRING" id="224129.A0A1W4XBV2"/>
<organism evidence="6 7">
    <name type="scientific">Agrilus planipennis</name>
    <name type="common">Emerald ash borer</name>
    <name type="synonym">Agrilus marcopoli</name>
    <dbReference type="NCBI Taxonomy" id="224129"/>
    <lineage>
        <taxon>Eukaryota</taxon>
        <taxon>Metazoa</taxon>
        <taxon>Ecdysozoa</taxon>
        <taxon>Arthropoda</taxon>
        <taxon>Hexapoda</taxon>
        <taxon>Insecta</taxon>
        <taxon>Pterygota</taxon>
        <taxon>Neoptera</taxon>
        <taxon>Endopterygota</taxon>
        <taxon>Coleoptera</taxon>
        <taxon>Polyphaga</taxon>
        <taxon>Elateriformia</taxon>
        <taxon>Buprestoidea</taxon>
        <taxon>Buprestidae</taxon>
        <taxon>Agrilinae</taxon>
        <taxon>Agrilus</taxon>
    </lineage>
</organism>
<feature type="compositionally biased region" description="Low complexity" evidence="4">
    <location>
        <begin position="463"/>
        <end position="478"/>
    </location>
</feature>
<keyword evidence="6" id="KW-1185">Reference proteome</keyword>
<name>A0A1W4XBV2_AGRPL</name>
<dbReference type="RefSeq" id="XP_018333591.1">
    <property type="nucleotide sequence ID" value="XM_018478089.1"/>
</dbReference>
<dbReference type="SUPFAM" id="SSF54928">
    <property type="entry name" value="RNA-binding domain, RBD"/>
    <property type="match status" value="4"/>
</dbReference>
<evidence type="ECO:0000256" key="4">
    <source>
        <dbReference type="SAM" id="MobiDB-lite"/>
    </source>
</evidence>
<dbReference type="CDD" id="cd00590">
    <property type="entry name" value="RRM_SF"/>
    <property type="match status" value="1"/>
</dbReference>
<dbReference type="PANTHER" id="PTHR13976">
    <property type="entry name" value="HETEROGENEOUS NUCLEAR RIBONUCLEOPROTEIN-RELATED"/>
    <property type="match status" value="1"/>
</dbReference>
<dbReference type="InterPro" id="IPR012677">
    <property type="entry name" value="Nucleotide-bd_a/b_plait_sf"/>
</dbReference>
<dbReference type="Pfam" id="PF00076">
    <property type="entry name" value="RRM_1"/>
    <property type="match status" value="3"/>
</dbReference>
<evidence type="ECO:0000259" key="5">
    <source>
        <dbReference type="PROSITE" id="PS50102"/>
    </source>
</evidence>
<dbReference type="SMART" id="SM00360">
    <property type="entry name" value="RRM"/>
    <property type="match status" value="4"/>
</dbReference>
<dbReference type="FunCoup" id="A0A1W4XBV2">
    <property type="interactions" value="1475"/>
</dbReference>
<evidence type="ECO:0000256" key="2">
    <source>
        <dbReference type="ARBA" id="ARBA00022884"/>
    </source>
</evidence>
<feature type="compositionally biased region" description="Basic residues" evidence="4">
    <location>
        <begin position="130"/>
        <end position="140"/>
    </location>
</feature>
<feature type="compositionally biased region" description="Basic and acidic residues" evidence="4">
    <location>
        <begin position="141"/>
        <end position="151"/>
    </location>
</feature>
<feature type="compositionally biased region" description="Gly residues" evidence="4">
    <location>
        <begin position="453"/>
        <end position="462"/>
    </location>
</feature>
<proteinExistence type="predicted"/>
<feature type="domain" description="RRM" evidence="5">
    <location>
        <begin position="3"/>
        <end position="74"/>
    </location>
</feature>
<dbReference type="CDD" id="cd12510">
    <property type="entry name" value="RRM1_RBM12_like"/>
    <property type="match status" value="1"/>
</dbReference>
<feature type="domain" description="RRM" evidence="5">
    <location>
        <begin position="492"/>
        <end position="565"/>
    </location>
</feature>
<feature type="region of interest" description="Disordered" evidence="4">
    <location>
        <begin position="444"/>
        <end position="479"/>
    </location>
</feature>
<evidence type="ECO:0000256" key="1">
    <source>
        <dbReference type="ARBA" id="ARBA00022737"/>
    </source>
</evidence>
<feature type="region of interest" description="Disordered" evidence="4">
    <location>
        <begin position="114"/>
        <end position="213"/>
    </location>
</feature>
<gene>
    <name evidence="7" type="primary">LOC108742772</name>
</gene>
<sequence>MSVIIRLQNLPWSANALDIRQFFQGLSIPEGGVHIVGGEQGDAFIAFSTDEDARQAFNRNGGKIKEIQIKLMLSSRTEMQKVIEAARNPLAAFMQTPQTNPPLTPIMPAVVPAAVPEVKKDDNSKDKDRRSRRRSRSRSRDRKDRSRDRDRRDRRRRDRTRSRSRDRRDRRRRDRSRSRDRTRSKERDRRSKDRKRSEEKTNPSLGNSNKPAVIGVWEPPPMDQPPLLMANQQHAVGLLNNLVGNSLEELRRNMTGLKPLGGLTDKPDFQANPNLLLQPNRESWPPGGLPFRPDGRLNFQNMPNRSADDTNLNSMGNRLFNNRMDGNGPQPRSLLGRPMNKFNPMNDRQQNTPMQNSCVQVQPFYGGYSEIRRFFHGLFINNTGIKFVNDEYGKRTGITYVRFFYPEDKEVALTKDGGMIRGNVVEVKHLDDEVFNETVDRYVPDEQKDGEVGHQGGGGGGPPQNFRGGRNGRNFVRGSQQPNFIPSPKVFSCLVVEDLPSYAKEQDILKIFGEYPLMSIIMTNKHKCHMAYVKFSNSDDAKKALSEKQVQAFDGKPVNVRACSDDEFNKISREQDDEEEENENDDDVQIVEEKEFPSVESTFIDISGLPLKTTDRDIVDFFSDIGVAPEKIHLLSNHLGFTGTAYCEFASLQDAAAAVEKDGIPLGPKEVSITSISKEEMESRLGILSQSAPPPVPIIHPPVPHFFPRNNFMPRGMGPRGFMRRFHHPHMLPPPQHGGDVGIPGCTVLMENVPYKAGLDEILQFFDGFDIPPDNVLRRYNENGTPSGEAKVIFTNHDQAKKAVEQKRFHKIRERTIYLTLC</sequence>
<keyword evidence="1" id="KW-0677">Repeat</keyword>
<dbReference type="GeneID" id="108742772"/>
<dbReference type="Proteomes" id="UP000192223">
    <property type="component" value="Unplaced"/>
</dbReference>